<sequence length="160" mass="17891">MKNLAICLLLLLGAVGCGDDYVVYETVDTMVCIPKNDFQVLEYDAASGQACVYDLYLYKGGYNDDGITVKLVVDPSVLDVYNVENRLELKVMPDRYFAFDPEVRLSGDRVMDRAEIRFDAASMLADGIDSSYVLPLSVRADDQGKVRPEKNSVIIRVEMK</sequence>
<name>A0A5B3G4U9_9BACT</name>
<gene>
    <name evidence="2" type="ORF">F2Y13_10190</name>
</gene>
<organism evidence="2 3">
    <name type="scientific">Alistipes shahii</name>
    <dbReference type="NCBI Taxonomy" id="328814"/>
    <lineage>
        <taxon>Bacteria</taxon>
        <taxon>Pseudomonadati</taxon>
        <taxon>Bacteroidota</taxon>
        <taxon>Bacteroidia</taxon>
        <taxon>Bacteroidales</taxon>
        <taxon>Rikenellaceae</taxon>
        <taxon>Alistipes</taxon>
    </lineage>
</organism>
<evidence type="ECO:0000313" key="3">
    <source>
        <dbReference type="Proteomes" id="UP000323567"/>
    </source>
</evidence>
<evidence type="ECO:0000259" key="1">
    <source>
        <dbReference type="Pfam" id="PF08522"/>
    </source>
</evidence>
<dbReference type="InterPro" id="IPR013728">
    <property type="entry name" value="BT_3987-like_N"/>
</dbReference>
<dbReference type="PROSITE" id="PS51257">
    <property type="entry name" value="PROKAR_LIPOPROTEIN"/>
    <property type="match status" value="1"/>
</dbReference>
<accession>A0A5B3G4U9</accession>
<comment type="caution">
    <text evidence="2">The sequence shown here is derived from an EMBL/GenBank/DDBJ whole genome shotgun (WGS) entry which is preliminary data.</text>
</comment>
<proteinExistence type="predicted"/>
<dbReference type="Gene3D" id="2.60.40.1740">
    <property type="entry name" value="hypothetical protein (bacova_03559)"/>
    <property type="match status" value="1"/>
</dbReference>
<dbReference type="EMBL" id="VVXK01000014">
    <property type="protein sequence ID" value="KAA2368386.1"/>
    <property type="molecule type" value="Genomic_DNA"/>
</dbReference>
<reference evidence="2 3" key="1">
    <citation type="journal article" date="2019" name="Nat. Med.">
        <title>A library of human gut bacterial isolates paired with longitudinal multiomics data enables mechanistic microbiome research.</title>
        <authorList>
            <person name="Poyet M."/>
            <person name="Groussin M."/>
            <person name="Gibbons S.M."/>
            <person name="Avila-Pacheco J."/>
            <person name="Jiang X."/>
            <person name="Kearney S.M."/>
            <person name="Perrotta A.R."/>
            <person name="Berdy B."/>
            <person name="Zhao S."/>
            <person name="Lieberman T.D."/>
            <person name="Swanson P.K."/>
            <person name="Smith M."/>
            <person name="Roesemann S."/>
            <person name="Alexander J.E."/>
            <person name="Rich S.A."/>
            <person name="Livny J."/>
            <person name="Vlamakis H."/>
            <person name="Clish C."/>
            <person name="Bullock K."/>
            <person name="Deik A."/>
            <person name="Scott J."/>
            <person name="Pierce K.A."/>
            <person name="Xavier R.J."/>
            <person name="Alm E.J."/>
        </authorList>
    </citation>
    <scope>NUCLEOTIDE SEQUENCE [LARGE SCALE GENOMIC DNA]</scope>
    <source>
        <strain evidence="2 3">BIOML-A2</strain>
    </source>
</reference>
<evidence type="ECO:0000313" key="2">
    <source>
        <dbReference type="EMBL" id="KAA2368386.1"/>
    </source>
</evidence>
<feature type="domain" description="BT-3987-like N-terminal" evidence="1">
    <location>
        <begin position="35"/>
        <end position="141"/>
    </location>
</feature>
<dbReference type="Proteomes" id="UP000323567">
    <property type="component" value="Unassembled WGS sequence"/>
</dbReference>
<dbReference type="Pfam" id="PF08522">
    <property type="entry name" value="BT_3987-like_N"/>
    <property type="match status" value="1"/>
</dbReference>
<protein>
    <submittedName>
        <fullName evidence="2">DUF1735 domain-containing protein</fullName>
    </submittedName>
</protein>
<dbReference type="AlphaFoldDB" id="A0A5B3G4U9"/>
<dbReference type="RefSeq" id="WP_149887520.1">
    <property type="nucleotide sequence ID" value="NZ_DBFJHD010000278.1"/>
</dbReference>